<organism evidence="3 4">
    <name type="scientific">Geobacillus thermoleovorans CCB_US3_UF5</name>
    <dbReference type="NCBI Taxonomy" id="1111068"/>
    <lineage>
        <taxon>Bacteria</taxon>
        <taxon>Bacillati</taxon>
        <taxon>Bacillota</taxon>
        <taxon>Bacilli</taxon>
        <taxon>Bacillales</taxon>
        <taxon>Anoxybacillaceae</taxon>
        <taxon>Geobacillus</taxon>
        <taxon>Geobacillus thermoleovorans group</taxon>
    </lineage>
</organism>
<keyword evidence="1" id="KW-0175">Coiled coil</keyword>
<feature type="region of interest" description="Disordered" evidence="2">
    <location>
        <begin position="1"/>
        <end position="22"/>
    </location>
</feature>
<dbReference type="Proteomes" id="UP000005636">
    <property type="component" value="Chromosome"/>
</dbReference>
<name>A0ABN3ZS32_GEOTH</name>
<accession>A0ABN3ZS32</accession>
<gene>
    <name evidence="3" type="ORF">GTCCBUS3UF5_5120</name>
</gene>
<evidence type="ECO:0000256" key="2">
    <source>
        <dbReference type="SAM" id="MobiDB-lite"/>
    </source>
</evidence>
<protein>
    <submittedName>
        <fullName evidence="3">Uncharacterized protein</fullName>
    </submittedName>
</protein>
<reference evidence="3 4" key="1">
    <citation type="submission" date="2011-11" db="EMBL/GenBank/DDBJ databases">
        <title>Complete genome sequence of thermophilic Geobacillus thermoleovorans CCB_US3_UF5.</title>
        <authorList>
            <person name="Muhd Sakaff M.K.L."/>
            <person name="Abdul Rahman A.Y."/>
            <person name="Saito J.A."/>
            <person name="Hou S."/>
            <person name="Alam M."/>
        </authorList>
    </citation>
    <scope>NUCLEOTIDE SEQUENCE [LARGE SCALE GENOMIC DNA]</scope>
    <source>
        <strain evidence="3 4">CCB_US3_UF5</strain>
    </source>
</reference>
<evidence type="ECO:0000313" key="3">
    <source>
        <dbReference type="EMBL" id="AEV17835.1"/>
    </source>
</evidence>
<sequence length="217" mass="25928">MKERRERGHSLDGRNSKNISRQKRSDEIVKNVWLAFFTALVLTMPSTVAAAGQSGEAVDVHMPAGHMWKHRALDEQKWMEMVQTYTPEQIGEWKKVLEERKTLRQQLDDEKVKRVIKAHCKQMKKEREAALDRLIDQLADKKITKEQFKQELKQLHKKKRWMTKEEKQRLHMLHEQTRQAMENNDKEAMAKLLPQWLDHMKKENERLAKWLQEVKEG</sequence>
<evidence type="ECO:0000256" key="1">
    <source>
        <dbReference type="SAM" id="Coils"/>
    </source>
</evidence>
<feature type="compositionally biased region" description="Basic and acidic residues" evidence="2">
    <location>
        <begin position="1"/>
        <end position="15"/>
    </location>
</feature>
<dbReference type="EMBL" id="CP003125">
    <property type="protein sequence ID" value="AEV17835.1"/>
    <property type="molecule type" value="Genomic_DNA"/>
</dbReference>
<feature type="coiled-coil region" evidence="1">
    <location>
        <begin position="131"/>
        <end position="165"/>
    </location>
</feature>
<proteinExistence type="predicted"/>
<keyword evidence="4" id="KW-1185">Reference proteome</keyword>
<evidence type="ECO:0000313" key="4">
    <source>
        <dbReference type="Proteomes" id="UP000005636"/>
    </source>
</evidence>